<evidence type="ECO:0000259" key="3">
    <source>
        <dbReference type="Pfam" id="PF13006"/>
    </source>
</evidence>
<feature type="domain" description="Transposase IS4-like" evidence="2">
    <location>
        <begin position="136"/>
        <end position="357"/>
    </location>
</feature>
<name>A0AA48HA16_9BACT</name>
<evidence type="ECO:0000259" key="2">
    <source>
        <dbReference type="Pfam" id="PF01609"/>
    </source>
</evidence>
<evidence type="ECO:0000313" key="4">
    <source>
        <dbReference type="EMBL" id="BDU78658.1"/>
    </source>
</evidence>
<keyword evidence="1" id="KW-0812">Transmembrane</keyword>
<dbReference type="SUPFAM" id="SSF53098">
    <property type="entry name" value="Ribonuclease H-like"/>
    <property type="match status" value="1"/>
</dbReference>
<dbReference type="KEGG" id="msea:METESE_36160"/>
<dbReference type="PANTHER" id="PTHR37529:SF1">
    <property type="entry name" value="TRANSPOSASE INSG FOR INSERTION SEQUENCE ELEMENT IS4-RELATED"/>
    <property type="match status" value="1"/>
</dbReference>
<dbReference type="InterPro" id="IPR024473">
    <property type="entry name" value="Transposases_IS4_N"/>
</dbReference>
<feature type="transmembrane region" description="Helical" evidence="1">
    <location>
        <begin position="49"/>
        <end position="69"/>
    </location>
</feature>
<dbReference type="NCBIfam" id="NF033592">
    <property type="entry name" value="transpos_IS4_1"/>
    <property type="match status" value="1"/>
</dbReference>
<dbReference type="Proteomes" id="UP001228113">
    <property type="component" value="Chromosome"/>
</dbReference>
<organism evidence="4 5">
    <name type="scientific">Mesoterricola sediminis</name>
    <dbReference type="NCBI Taxonomy" id="2927980"/>
    <lineage>
        <taxon>Bacteria</taxon>
        <taxon>Pseudomonadati</taxon>
        <taxon>Acidobacteriota</taxon>
        <taxon>Holophagae</taxon>
        <taxon>Holophagales</taxon>
        <taxon>Holophagaceae</taxon>
        <taxon>Mesoterricola</taxon>
    </lineage>
</organism>
<dbReference type="Pfam" id="PF01609">
    <property type="entry name" value="DDE_Tnp_1"/>
    <property type="match status" value="1"/>
</dbReference>
<dbReference type="RefSeq" id="WP_316410773.1">
    <property type="nucleotide sequence ID" value="NZ_AP027081.1"/>
</dbReference>
<dbReference type="Gene3D" id="3.90.350.10">
    <property type="entry name" value="Transposase Inhibitor Protein From Tn5, Chain A, domain 1"/>
    <property type="match status" value="1"/>
</dbReference>
<dbReference type="PANTHER" id="PTHR37529">
    <property type="entry name" value="TRANSPOSASE INSG FOR INSERTION SEQUENCE ELEMENT IS4-RELATED"/>
    <property type="match status" value="1"/>
</dbReference>
<dbReference type="InterPro" id="IPR012337">
    <property type="entry name" value="RNaseH-like_sf"/>
</dbReference>
<gene>
    <name evidence="4" type="ORF">METESE_36160</name>
</gene>
<accession>A0AA48HA16</accession>
<feature type="domain" description="Transposase IS4 N-terminal" evidence="3">
    <location>
        <begin position="19"/>
        <end position="113"/>
    </location>
</feature>
<keyword evidence="1" id="KW-1133">Transmembrane helix</keyword>
<dbReference type="GO" id="GO:0004803">
    <property type="term" value="F:transposase activity"/>
    <property type="evidence" value="ECO:0007669"/>
    <property type="project" value="InterPro"/>
</dbReference>
<evidence type="ECO:0000313" key="5">
    <source>
        <dbReference type="Proteomes" id="UP001228113"/>
    </source>
</evidence>
<dbReference type="EMBL" id="AP027081">
    <property type="protein sequence ID" value="BDU78658.1"/>
    <property type="molecule type" value="Genomic_DNA"/>
</dbReference>
<proteinExistence type="predicted"/>
<dbReference type="GO" id="GO:0003677">
    <property type="term" value="F:DNA binding"/>
    <property type="evidence" value="ECO:0007669"/>
    <property type="project" value="InterPro"/>
</dbReference>
<dbReference type="GO" id="GO:0006313">
    <property type="term" value="P:DNA transposition"/>
    <property type="evidence" value="ECO:0007669"/>
    <property type="project" value="InterPro"/>
</dbReference>
<sequence length="411" mass="46491">MARTAATLPAGSRITDYMSLGVVAKTFPRTHVDDVLKRTGKTSARQRDLPAHVVVYYVIALALFMQASYGEVLRCLLEGVQWLMDKAVEPKVSHKSSISQARIRLGWEPMKVLHDEIVKPIATPQTRGAWFRNWRLVSIDGSTLDVPDEAENEAAFGSIESSRGKVAFPKVRFVCLCELGTHVMFGSCVDSYEVGEVALAEDVLPLLEPGMLCLADRGFNCFKLWKLAQGTGADLLWRLRKDMNLPREKQLQDGSYLSTFYEYWYDRKKSTNGIRVRVVEYTLEGMEGAEPIYRLATTILDPEKAPARELAALYHERWEIESAFDELKTHLRGRQVTLRSKTPDLVRQEFYGMMMAHFSIRGLMHEAALKGDVDPDRLSFLHAVRVIRRKLTRFASLPPSGKASIPSERPI</sequence>
<protein>
    <submittedName>
        <fullName evidence="4">Transposase</fullName>
    </submittedName>
</protein>
<reference evidence="4" key="1">
    <citation type="journal article" date="2023" name="Int. J. Syst. Evol. Microbiol.">
        <title>Mesoterricola silvestris gen. nov., sp. nov., Mesoterricola sediminis sp. nov., Geothrix oryzae sp. nov., Geothrix edaphica sp. nov., Geothrix rubra sp. nov., and Geothrix limicola sp. nov., six novel members of Acidobacteriota isolated from soils.</title>
        <authorList>
            <person name="Itoh H."/>
            <person name="Sugisawa Y."/>
            <person name="Mise K."/>
            <person name="Xu Z."/>
            <person name="Kuniyasu M."/>
            <person name="Ushijima N."/>
            <person name="Kawano K."/>
            <person name="Kobayashi E."/>
            <person name="Shiratori Y."/>
            <person name="Masuda Y."/>
            <person name="Senoo K."/>
        </authorList>
    </citation>
    <scope>NUCLEOTIDE SEQUENCE</scope>
    <source>
        <strain evidence="4">W786</strain>
    </source>
</reference>
<dbReference type="InterPro" id="IPR047952">
    <property type="entry name" value="Transpos_IS4"/>
</dbReference>
<dbReference type="AlphaFoldDB" id="A0AA48HA16"/>
<keyword evidence="5" id="KW-1185">Reference proteome</keyword>
<dbReference type="Pfam" id="PF13006">
    <property type="entry name" value="Nterm_IS4"/>
    <property type="match status" value="1"/>
</dbReference>
<keyword evidence="1" id="KW-0472">Membrane</keyword>
<evidence type="ECO:0000256" key="1">
    <source>
        <dbReference type="SAM" id="Phobius"/>
    </source>
</evidence>
<dbReference type="InterPro" id="IPR002559">
    <property type="entry name" value="Transposase_11"/>
</dbReference>